<evidence type="ECO:0000313" key="2">
    <source>
        <dbReference type="EMBL" id="CAF1468086.1"/>
    </source>
</evidence>
<comment type="caution">
    <text evidence="2">The sequence shown here is derived from an EMBL/GenBank/DDBJ whole genome shotgun (WGS) entry which is preliminary data.</text>
</comment>
<feature type="region of interest" description="Disordered" evidence="1">
    <location>
        <begin position="338"/>
        <end position="426"/>
    </location>
</feature>
<feature type="compositionally biased region" description="Basic and acidic residues" evidence="1">
    <location>
        <begin position="343"/>
        <end position="357"/>
    </location>
</feature>
<sequence>MQSLSPDADEFVPSTTRFHSQPNGYSEAQSHLYHGFDTNFLQQQWICGTGDFVTPHTVCVPTFIPYEFGYNTSYAPYYYYSPALTTHAMTTDNTNVNVYQDFRLFQDQPTDFTDNLVSRGLSDNGSSLTNILLANNQDQLSHNQLQLPSSNEITFTVSFAESKGFVMNDDASTELRQLIVDRLNTVWSFPSAVIGEKLNQNCLIKLTVDKNGYYQKDEVFQSSQNMNFDAAVQDTLQQYAVRFPSYYATSNSQIDIPSNNTVSSVIHDVVANKEGITLIWRTVLLLPESLTNTKYAPSHVLVDQDIEQSKQESDIGQQPYCQKELFCKAEANYKQGMESEYETESKQSSESENKTDSENETELEQSSGSENETDSENETELEQSSGSENETDLENETEFMGHSIRSKLADKVCILPSINETQRSFD</sequence>
<dbReference type="Proteomes" id="UP000663877">
    <property type="component" value="Unassembled WGS sequence"/>
</dbReference>
<feature type="compositionally biased region" description="Polar residues" evidence="1">
    <location>
        <begin position="13"/>
        <end position="23"/>
    </location>
</feature>
<protein>
    <submittedName>
        <fullName evidence="2">Uncharacterized protein</fullName>
    </submittedName>
</protein>
<evidence type="ECO:0000313" key="3">
    <source>
        <dbReference type="Proteomes" id="UP000663877"/>
    </source>
</evidence>
<name>A0A815QTC7_9BILA</name>
<proteinExistence type="predicted"/>
<dbReference type="SUPFAM" id="SSF74653">
    <property type="entry name" value="TolA/TonB C-terminal domain"/>
    <property type="match status" value="1"/>
</dbReference>
<organism evidence="2 3">
    <name type="scientific">Adineta steineri</name>
    <dbReference type="NCBI Taxonomy" id="433720"/>
    <lineage>
        <taxon>Eukaryota</taxon>
        <taxon>Metazoa</taxon>
        <taxon>Spiralia</taxon>
        <taxon>Gnathifera</taxon>
        <taxon>Rotifera</taxon>
        <taxon>Eurotatoria</taxon>
        <taxon>Bdelloidea</taxon>
        <taxon>Adinetida</taxon>
        <taxon>Adinetidae</taxon>
        <taxon>Adineta</taxon>
    </lineage>
</organism>
<gene>
    <name evidence="2" type="ORF">BJG266_LOCUS41363</name>
</gene>
<evidence type="ECO:0000256" key="1">
    <source>
        <dbReference type="SAM" id="MobiDB-lite"/>
    </source>
</evidence>
<dbReference type="Pfam" id="PF13103">
    <property type="entry name" value="TonB_2"/>
    <property type="match status" value="1"/>
</dbReference>
<feature type="region of interest" description="Disordered" evidence="1">
    <location>
        <begin position="1"/>
        <end position="23"/>
    </location>
</feature>
<feature type="compositionally biased region" description="Acidic residues" evidence="1">
    <location>
        <begin position="371"/>
        <end position="381"/>
    </location>
</feature>
<accession>A0A815QTC7</accession>
<feature type="non-terminal residue" evidence="2">
    <location>
        <position position="1"/>
    </location>
</feature>
<reference evidence="2" key="1">
    <citation type="submission" date="2021-02" db="EMBL/GenBank/DDBJ databases">
        <authorList>
            <person name="Nowell W R."/>
        </authorList>
    </citation>
    <scope>NUCLEOTIDE SEQUENCE</scope>
</reference>
<dbReference type="AlphaFoldDB" id="A0A815QTC7"/>
<dbReference type="EMBL" id="CAJNOI010002286">
    <property type="protein sequence ID" value="CAF1468086.1"/>
    <property type="molecule type" value="Genomic_DNA"/>
</dbReference>